<organism evidence="1 2">
    <name type="scientific">Leptospira bandrabouensis</name>
    <dbReference type="NCBI Taxonomy" id="2484903"/>
    <lineage>
        <taxon>Bacteria</taxon>
        <taxon>Pseudomonadati</taxon>
        <taxon>Spirochaetota</taxon>
        <taxon>Spirochaetia</taxon>
        <taxon>Leptospirales</taxon>
        <taxon>Leptospiraceae</taxon>
        <taxon>Leptospira</taxon>
    </lineage>
</organism>
<dbReference type="EMBL" id="RQHU01000005">
    <property type="protein sequence ID" value="TGN16603.1"/>
    <property type="molecule type" value="Genomic_DNA"/>
</dbReference>
<name>A0A6H3P0B0_9LEPT</name>
<comment type="caution">
    <text evidence="1">The sequence shown here is derived from an EMBL/GenBank/DDBJ whole genome shotgun (WGS) entry which is preliminary data.</text>
</comment>
<evidence type="ECO:0000313" key="2">
    <source>
        <dbReference type="Proteomes" id="UP000297649"/>
    </source>
</evidence>
<proteinExistence type="predicted"/>
<sequence length="82" mass="9365">MNKYGNMKNLNFRKNSFGIFCPFVEFDLNNLPFSLTGIQLGPKLSDKDLNRAQLRYFLNAKSLNHVTIDFSGKIIIDKKHGG</sequence>
<accession>A0A6H3P0B0</accession>
<keyword evidence="2" id="KW-1185">Reference proteome</keyword>
<gene>
    <name evidence="1" type="ORF">EHR08_10225</name>
</gene>
<dbReference type="Proteomes" id="UP000297649">
    <property type="component" value="Unassembled WGS sequence"/>
</dbReference>
<dbReference type="AlphaFoldDB" id="A0A6H3P0B0"/>
<reference evidence="1" key="1">
    <citation type="journal article" date="2019" name="PLoS Negl. Trop. Dis.">
        <title>Revisiting the worldwide diversity of Leptospira species in the environment.</title>
        <authorList>
            <person name="Vincent A.T."/>
            <person name="Schiettekatte O."/>
            <person name="Bourhy P."/>
            <person name="Veyrier F.J."/>
            <person name="Picardeau M."/>
        </authorList>
    </citation>
    <scope>NUCLEOTIDE SEQUENCE [LARGE SCALE GENOMIC DNA]</scope>
    <source>
        <strain evidence="1">201601109</strain>
    </source>
</reference>
<dbReference type="RefSeq" id="WP_135746197.1">
    <property type="nucleotide sequence ID" value="NZ_JAIZBL010000003.1"/>
</dbReference>
<evidence type="ECO:0000313" key="1">
    <source>
        <dbReference type="EMBL" id="TGN16603.1"/>
    </source>
</evidence>
<protein>
    <submittedName>
        <fullName evidence="1">Uncharacterized protein</fullName>
    </submittedName>
</protein>